<reference evidence="2" key="1">
    <citation type="submission" date="2023-08" db="EMBL/GenBank/DDBJ databases">
        <title>Pelteobagrus vachellii genome.</title>
        <authorList>
            <person name="Liu H."/>
        </authorList>
    </citation>
    <scope>NUCLEOTIDE SEQUENCE</scope>
    <source>
        <strain evidence="2">PRFRI_2022a</strain>
        <tissue evidence="2">Muscle</tissue>
    </source>
</reference>
<feature type="compositionally biased region" description="Polar residues" evidence="1">
    <location>
        <begin position="313"/>
        <end position="334"/>
    </location>
</feature>
<evidence type="ECO:0000256" key="1">
    <source>
        <dbReference type="SAM" id="MobiDB-lite"/>
    </source>
</evidence>
<evidence type="ECO:0000313" key="2">
    <source>
        <dbReference type="EMBL" id="KAK2816562.1"/>
    </source>
</evidence>
<protein>
    <submittedName>
        <fullName evidence="2">Uncharacterized protein</fullName>
    </submittedName>
</protein>
<gene>
    <name evidence="2" type="ORF">Q7C36_022833</name>
</gene>
<dbReference type="PANTHER" id="PTHR34488:SF1">
    <property type="entry name" value="SI:CH211-245H14.1-RELATED"/>
    <property type="match status" value="1"/>
</dbReference>
<organism evidence="2 3">
    <name type="scientific">Tachysurus vachellii</name>
    <name type="common">Darkbarbel catfish</name>
    <name type="synonym">Pelteobagrus vachellii</name>
    <dbReference type="NCBI Taxonomy" id="175792"/>
    <lineage>
        <taxon>Eukaryota</taxon>
        <taxon>Metazoa</taxon>
        <taxon>Chordata</taxon>
        <taxon>Craniata</taxon>
        <taxon>Vertebrata</taxon>
        <taxon>Euteleostomi</taxon>
        <taxon>Actinopterygii</taxon>
        <taxon>Neopterygii</taxon>
        <taxon>Teleostei</taxon>
        <taxon>Ostariophysi</taxon>
        <taxon>Siluriformes</taxon>
        <taxon>Bagridae</taxon>
        <taxon>Tachysurus</taxon>
    </lineage>
</organism>
<keyword evidence="3" id="KW-1185">Reference proteome</keyword>
<name>A0AA88ILD8_TACVA</name>
<accession>A0AA88ILD8</accession>
<dbReference type="AlphaFoldDB" id="A0AA88ILD8"/>
<feature type="region of interest" description="Disordered" evidence="1">
    <location>
        <begin position="306"/>
        <end position="334"/>
    </location>
</feature>
<evidence type="ECO:0000313" key="3">
    <source>
        <dbReference type="Proteomes" id="UP001187315"/>
    </source>
</evidence>
<dbReference type="Proteomes" id="UP001187315">
    <property type="component" value="Unassembled WGS sequence"/>
</dbReference>
<dbReference type="EMBL" id="JAVHJS010000025">
    <property type="protein sequence ID" value="KAK2816562.1"/>
    <property type="molecule type" value="Genomic_DNA"/>
</dbReference>
<dbReference type="PANTHER" id="PTHR34488">
    <property type="entry name" value="SI:CH211-245H14.1-RELATED"/>
    <property type="match status" value="1"/>
</dbReference>
<proteinExistence type="predicted"/>
<comment type="caution">
    <text evidence="2">The sequence shown here is derived from an EMBL/GenBank/DDBJ whole genome shotgun (WGS) entry which is preliminary data.</text>
</comment>
<sequence>MGNMQYNQTMKYFTVALGCTLRHLGNIEQNFQEIIPALQNVQNPEDCDFIMAFCPVVAIKAAENMLNTLPGNKPAVLMVLHHTRDPEHIVPDSSRLVNRQNTITVDCLFYEDQGLLKCHKNNEALSKVVNWLHPKGDENPEKNNILDDFEMQGGTQSKSPYHQPSGNQILKRPRLTYFTLMTGNTLRHHVDIERKLQKLIPGLQKVMKSEESDLVLVFCPVVSRAGTDTEAAVEMLNTQAGDKPAVLVVLHHTFNAELIVPDSSRSVNRENTITVDCLFHEVQGLLRCHKNNEALSKVGNWIEEKKTRKSKNHQPSGNQMNNTENIVQDSSRSANGQNTITADCLLNEEWELLTCHENNETLSKDVKFNEEKTTRKSKNHQPSFIQTLKRPRLTYVTLMSGKTLGRHVDIEKKLQELIPGLQMVMKLEESDFILIFCPVVTQAGTDIVEALKMLNTQAGDKPAVLVVLHHTFNPELFVPDSSRLVNRENTITVDCLFYEDQGLLTCHKNNEALSKVVNWLHPKGDENPEKNNILGNFRKKLPDWMSKVTDRKNWPNLMSKDTDTKSYGIIKWQKWIPKFHA</sequence>